<dbReference type="EMBL" id="QGKY02001925">
    <property type="protein sequence ID" value="KAF2546116.1"/>
    <property type="molecule type" value="Genomic_DNA"/>
</dbReference>
<sequence>MGEISRGGKSHLHVSSAMMTEALAIREDLLHASSIGITPIWLRSDAQALIMAISTDRQNSTTWALSYIPTPPRGWLERSIYENISYMLSMSKNVKVDPKISRAWPWILWYLWEHRNGFLFEGKSLTPDDIASKAYKEADEWFMAQQIEGSMEREVAVCPPEACPPFIAPPKGWVKCEIGMEWSKGSSYTGVAWIVRNDVGRVLQHSRRALPAVPTLLEAKLQVSLWAVESMRSLRYQKVSFSYSFDDLSEVVVKPCLWPALQYEASDLRKELQVFVQWELKVEALASVRCASFIAQSVVNLGLTQSYVASGHPRWLDKFFVNEKSIYKFVIQMVCHL</sequence>
<protein>
    <recommendedName>
        <fullName evidence="2">RNase H type-1 domain-containing protein</fullName>
    </recommendedName>
</protein>
<organism evidence="1">
    <name type="scientific">Brassica cretica</name>
    <name type="common">Mustard</name>
    <dbReference type="NCBI Taxonomy" id="69181"/>
    <lineage>
        <taxon>Eukaryota</taxon>
        <taxon>Viridiplantae</taxon>
        <taxon>Streptophyta</taxon>
        <taxon>Embryophyta</taxon>
        <taxon>Tracheophyta</taxon>
        <taxon>Spermatophyta</taxon>
        <taxon>Magnoliopsida</taxon>
        <taxon>eudicotyledons</taxon>
        <taxon>Gunneridae</taxon>
        <taxon>Pentapetalae</taxon>
        <taxon>rosids</taxon>
        <taxon>malvids</taxon>
        <taxon>Brassicales</taxon>
        <taxon>Brassicaceae</taxon>
        <taxon>Brassiceae</taxon>
        <taxon>Brassica</taxon>
    </lineage>
</organism>
<evidence type="ECO:0008006" key="2">
    <source>
        <dbReference type="Google" id="ProtNLM"/>
    </source>
</evidence>
<comment type="caution">
    <text evidence="1">The sequence shown here is derived from an EMBL/GenBank/DDBJ whole genome shotgun (WGS) entry which is preliminary data.</text>
</comment>
<dbReference type="PANTHER" id="PTHR47074:SF11">
    <property type="entry name" value="REVERSE TRANSCRIPTASE-LIKE PROTEIN"/>
    <property type="match status" value="1"/>
</dbReference>
<accession>A0A8S9GP33</accession>
<evidence type="ECO:0000313" key="1">
    <source>
        <dbReference type="EMBL" id="KAF2546116.1"/>
    </source>
</evidence>
<dbReference type="PANTHER" id="PTHR47074">
    <property type="entry name" value="BNAC02G40300D PROTEIN"/>
    <property type="match status" value="1"/>
</dbReference>
<dbReference type="InterPro" id="IPR052929">
    <property type="entry name" value="RNase_H-like_EbsB-rel"/>
</dbReference>
<name>A0A8S9GP33_BRACR</name>
<dbReference type="AlphaFoldDB" id="A0A8S9GP33"/>
<proteinExistence type="predicted"/>
<gene>
    <name evidence="1" type="ORF">F2Q70_00021175</name>
</gene>
<reference evidence="1" key="1">
    <citation type="submission" date="2019-12" db="EMBL/GenBank/DDBJ databases">
        <title>Genome sequencing and annotation of Brassica cretica.</title>
        <authorList>
            <person name="Studholme D.J."/>
            <person name="Sarris P.F."/>
        </authorList>
    </citation>
    <scope>NUCLEOTIDE SEQUENCE</scope>
    <source>
        <strain evidence="1">PFS-102/07</strain>
        <tissue evidence="1">Leaf</tissue>
    </source>
</reference>